<reference evidence="1 2" key="1">
    <citation type="submission" date="2021-01" db="EMBL/GenBank/DDBJ databases">
        <title>Whole genome shotgun sequence of Asanoa siamensis NBRC 107932.</title>
        <authorList>
            <person name="Komaki H."/>
            <person name="Tamura T."/>
        </authorList>
    </citation>
    <scope>NUCLEOTIDE SEQUENCE [LARGE SCALE GENOMIC DNA]</scope>
    <source>
        <strain evidence="1 2">NBRC 107932</strain>
    </source>
</reference>
<dbReference type="SUPFAM" id="SSF50370">
    <property type="entry name" value="Ricin B-like lectins"/>
    <property type="match status" value="1"/>
</dbReference>
<dbReference type="InterPro" id="IPR035992">
    <property type="entry name" value="Ricin_B-like_lectins"/>
</dbReference>
<dbReference type="Gene3D" id="2.80.10.50">
    <property type="match status" value="1"/>
</dbReference>
<dbReference type="CDD" id="cd00161">
    <property type="entry name" value="beta-trefoil_Ricin-like"/>
    <property type="match status" value="1"/>
</dbReference>
<sequence length="184" mass="19541">MGKTKVMAVLNAATGNTAPMIQAPWTAAAPDNDWIVVEKESTANVYRLKPLHTYSPDGNVHNDKCLAVKNADAGNNIPIVNATCSYDDSGASVSGCWPVPVSSSATFSGSRPKLSPLGRTRASCPKGRCGTGRKWTAISLRSRPSALPVRSRKFVPVQRQLLTSSRSSAHVFLRCAGSTPSSWA</sequence>
<proteinExistence type="predicted"/>
<comment type="caution">
    <text evidence="1">The sequence shown here is derived from an EMBL/GenBank/DDBJ whole genome shotgun (WGS) entry which is preliminary data.</text>
</comment>
<accession>A0ABQ4D409</accession>
<evidence type="ECO:0008006" key="3">
    <source>
        <dbReference type="Google" id="ProtNLM"/>
    </source>
</evidence>
<organism evidence="1 2">
    <name type="scientific">Asanoa siamensis</name>
    <dbReference type="NCBI Taxonomy" id="926357"/>
    <lineage>
        <taxon>Bacteria</taxon>
        <taxon>Bacillati</taxon>
        <taxon>Actinomycetota</taxon>
        <taxon>Actinomycetes</taxon>
        <taxon>Micromonosporales</taxon>
        <taxon>Micromonosporaceae</taxon>
        <taxon>Asanoa</taxon>
    </lineage>
</organism>
<evidence type="ECO:0000313" key="2">
    <source>
        <dbReference type="Proteomes" id="UP000604117"/>
    </source>
</evidence>
<protein>
    <recommendedName>
        <fullName evidence="3">Ricin B lectin domain-containing protein</fullName>
    </recommendedName>
</protein>
<dbReference type="Proteomes" id="UP000604117">
    <property type="component" value="Unassembled WGS sequence"/>
</dbReference>
<evidence type="ECO:0000313" key="1">
    <source>
        <dbReference type="EMBL" id="GIF78273.1"/>
    </source>
</evidence>
<name>A0ABQ4D409_9ACTN</name>
<keyword evidence="2" id="KW-1185">Reference proteome</keyword>
<gene>
    <name evidence="1" type="ORF">Asi02nite_77910</name>
</gene>
<dbReference type="EMBL" id="BONE01000129">
    <property type="protein sequence ID" value="GIF78273.1"/>
    <property type="molecule type" value="Genomic_DNA"/>
</dbReference>